<gene>
    <name evidence="1" type="ORF">ABC974_12885</name>
</gene>
<protein>
    <recommendedName>
        <fullName evidence="3">Flagellar basal body rod protein FlgB</fullName>
    </recommendedName>
</protein>
<dbReference type="EMBL" id="JBDIME010000010">
    <property type="protein sequence ID" value="MEN2790527.1"/>
    <property type="molecule type" value="Genomic_DNA"/>
</dbReference>
<dbReference type="Proteomes" id="UP001419910">
    <property type="component" value="Unassembled WGS sequence"/>
</dbReference>
<reference evidence="1 2" key="1">
    <citation type="submission" date="2024-05" db="EMBL/GenBank/DDBJ databases">
        <authorList>
            <person name="Liu Q."/>
            <person name="Xin Y.-H."/>
        </authorList>
    </citation>
    <scope>NUCLEOTIDE SEQUENCE [LARGE SCALE GENOMIC DNA]</scope>
    <source>
        <strain evidence="1 2">CGMCC 1.10181</strain>
    </source>
</reference>
<sequence length="114" mass="12154">MDAISSIIINKALDGLSMRALATAQNIAGASSPRYQPLQVKFEESLKAAAARGPEAVRDLPLTITRATQSGFGDEPRLDLELETASDTAGRYAALLNLLGREMQIERLAVQGGQ</sequence>
<dbReference type="RefSeq" id="WP_343888273.1">
    <property type="nucleotide sequence ID" value="NZ_BAAAEH010000008.1"/>
</dbReference>
<keyword evidence="2" id="KW-1185">Reference proteome</keyword>
<comment type="caution">
    <text evidence="1">The sequence shown here is derived from an EMBL/GenBank/DDBJ whole genome shotgun (WGS) entry which is preliminary data.</text>
</comment>
<name>A0ABU9Y416_9SPHN</name>
<organism evidence="1 2">
    <name type="scientific">Sphingomonas oligophenolica</name>
    <dbReference type="NCBI Taxonomy" id="301154"/>
    <lineage>
        <taxon>Bacteria</taxon>
        <taxon>Pseudomonadati</taxon>
        <taxon>Pseudomonadota</taxon>
        <taxon>Alphaproteobacteria</taxon>
        <taxon>Sphingomonadales</taxon>
        <taxon>Sphingomonadaceae</taxon>
        <taxon>Sphingomonas</taxon>
    </lineage>
</organism>
<proteinExistence type="predicted"/>
<evidence type="ECO:0000313" key="1">
    <source>
        <dbReference type="EMBL" id="MEN2790527.1"/>
    </source>
</evidence>
<evidence type="ECO:0008006" key="3">
    <source>
        <dbReference type="Google" id="ProtNLM"/>
    </source>
</evidence>
<evidence type="ECO:0000313" key="2">
    <source>
        <dbReference type="Proteomes" id="UP001419910"/>
    </source>
</evidence>
<accession>A0ABU9Y416</accession>